<organism evidence="10 11">
    <name type="scientific">Allobranchiibius huperziae</name>
    <dbReference type="NCBI Taxonomy" id="1874116"/>
    <lineage>
        <taxon>Bacteria</taxon>
        <taxon>Bacillati</taxon>
        <taxon>Actinomycetota</taxon>
        <taxon>Actinomycetes</taxon>
        <taxon>Micrococcales</taxon>
        <taxon>Dermacoccaceae</taxon>
        <taxon>Allobranchiibius</taxon>
    </lineage>
</organism>
<feature type="compositionally biased region" description="Basic and acidic residues" evidence="8">
    <location>
        <begin position="12"/>
        <end position="30"/>
    </location>
</feature>
<reference evidence="10 11" key="1">
    <citation type="submission" date="2020-07" db="EMBL/GenBank/DDBJ databases">
        <title>Sequencing the genomes of 1000 actinobacteria strains.</title>
        <authorList>
            <person name="Klenk H.-P."/>
        </authorList>
    </citation>
    <scope>NUCLEOTIDE SEQUENCE [LARGE SCALE GENOMIC DNA]</scope>
    <source>
        <strain evidence="10 11">DSM 29531</strain>
    </source>
</reference>
<name>A0A853DNE3_9MICO</name>
<dbReference type="PANTHER" id="PTHR21716:SF53">
    <property type="entry name" value="PERMEASE PERM-RELATED"/>
    <property type="match status" value="1"/>
</dbReference>
<keyword evidence="3" id="KW-0813">Transport</keyword>
<evidence type="ECO:0000256" key="8">
    <source>
        <dbReference type="SAM" id="MobiDB-lite"/>
    </source>
</evidence>
<feature type="transmembrane region" description="Helical" evidence="9">
    <location>
        <begin position="351"/>
        <end position="377"/>
    </location>
</feature>
<dbReference type="RefSeq" id="WP_179483223.1">
    <property type="nucleotide sequence ID" value="NZ_JACCFW010000001.1"/>
</dbReference>
<sequence length="394" mass="41103">MTTRWAPPWAHGDGEAPRTAEPEGVAERLTDGASGAGDGPKRPIDDVSFGVQVAAWWSLCVLLILAAITAIGALLTHVYLVTVTIAIAVMLCALLEPAVRVLRRIGLPRPLAAFLVFVLGIAAISFLTWYALSQIADAKDVLVNQVQDAAVTIRHWLVYGPLHVAPKQADKYTTNLGDTLAQNQGNILSGVASQASGALGILSGAVLCLFATLFMLLDNGSMWRWVVRLAPVHSRGHVATAGAAAWSTLTAYMRSLVILGGLNALAMVPAMWIAGLPLVAPLAVLIFLGSLVPLIGVIVAGVIVCLIALVTKGVATAIVMAVVLVLIVQLFGNIVNPIILGKAVDLHPLAILVTVTAGTLLAGAFGAFVAVPLVAVLNNGIKAIRNSREPEQRA</sequence>
<evidence type="ECO:0000256" key="1">
    <source>
        <dbReference type="ARBA" id="ARBA00004651"/>
    </source>
</evidence>
<dbReference type="Proteomes" id="UP000571817">
    <property type="component" value="Unassembled WGS sequence"/>
</dbReference>
<evidence type="ECO:0000256" key="3">
    <source>
        <dbReference type="ARBA" id="ARBA00022448"/>
    </source>
</evidence>
<dbReference type="PANTHER" id="PTHR21716">
    <property type="entry name" value="TRANSMEMBRANE PROTEIN"/>
    <property type="match status" value="1"/>
</dbReference>
<feature type="transmembrane region" description="Helical" evidence="9">
    <location>
        <begin position="198"/>
        <end position="217"/>
    </location>
</feature>
<accession>A0A853DNE3</accession>
<feature type="transmembrane region" description="Helical" evidence="9">
    <location>
        <begin position="317"/>
        <end position="339"/>
    </location>
</feature>
<keyword evidence="11" id="KW-1185">Reference proteome</keyword>
<proteinExistence type="inferred from homology"/>
<evidence type="ECO:0000256" key="7">
    <source>
        <dbReference type="ARBA" id="ARBA00023136"/>
    </source>
</evidence>
<comment type="subcellular location">
    <subcellularLocation>
        <location evidence="1">Cell membrane</location>
        <topology evidence="1">Multi-pass membrane protein</topology>
    </subcellularLocation>
</comment>
<feature type="region of interest" description="Disordered" evidence="8">
    <location>
        <begin position="1"/>
        <end position="40"/>
    </location>
</feature>
<keyword evidence="6 9" id="KW-1133">Transmembrane helix</keyword>
<evidence type="ECO:0000313" key="11">
    <source>
        <dbReference type="Proteomes" id="UP000571817"/>
    </source>
</evidence>
<evidence type="ECO:0000256" key="4">
    <source>
        <dbReference type="ARBA" id="ARBA00022475"/>
    </source>
</evidence>
<keyword evidence="4" id="KW-1003">Cell membrane</keyword>
<dbReference type="GO" id="GO:0055085">
    <property type="term" value="P:transmembrane transport"/>
    <property type="evidence" value="ECO:0007669"/>
    <property type="project" value="TreeGrafter"/>
</dbReference>
<feature type="transmembrane region" description="Helical" evidence="9">
    <location>
        <begin position="49"/>
        <end position="72"/>
    </location>
</feature>
<evidence type="ECO:0000313" key="10">
    <source>
        <dbReference type="EMBL" id="NYJ76130.1"/>
    </source>
</evidence>
<comment type="similarity">
    <text evidence="2">Belongs to the autoinducer-2 exporter (AI-2E) (TC 2.A.86) family.</text>
</comment>
<evidence type="ECO:0000256" key="6">
    <source>
        <dbReference type="ARBA" id="ARBA00022989"/>
    </source>
</evidence>
<dbReference type="EMBL" id="JACCFW010000001">
    <property type="protein sequence ID" value="NYJ76130.1"/>
    <property type="molecule type" value="Genomic_DNA"/>
</dbReference>
<evidence type="ECO:0000256" key="2">
    <source>
        <dbReference type="ARBA" id="ARBA00009773"/>
    </source>
</evidence>
<protein>
    <submittedName>
        <fullName evidence="10">Putative PurR-regulated permease PerM</fullName>
    </submittedName>
</protein>
<comment type="caution">
    <text evidence="10">The sequence shown here is derived from an EMBL/GenBank/DDBJ whole genome shotgun (WGS) entry which is preliminary data.</text>
</comment>
<feature type="transmembrane region" description="Helical" evidence="9">
    <location>
        <begin position="282"/>
        <end position="310"/>
    </location>
</feature>
<feature type="transmembrane region" description="Helical" evidence="9">
    <location>
        <begin position="111"/>
        <end position="132"/>
    </location>
</feature>
<dbReference type="GO" id="GO:0005886">
    <property type="term" value="C:plasma membrane"/>
    <property type="evidence" value="ECO:0007669"/>
    <property type="project" value="UniProtKB-SubCell"/>
</dbReference>
<dbReference type="AlphaFoldDB" id="A0A853DNE3"/>
<keyword evidence="5 9" id="KW-0812">Transmembrane</keyword>
<evidence type="ECO:0000256" key="5">
    <source>
        <dbReference type="ARBA" id="ARBA00022692"/>
    </source>
</evidence>
<evidence type="ECO:0000256" key="9">
    <source>
        <dbReference type="SAM" id="Phobius"/>
    </source>
</evidence>
<gene>
    <name evidence="10" type="ORF">HNR15_003093</name>
</gene>
<feature type="transmembrane region" description="Helical" evidence="9">
    <location>
        <begin position="256"/>
        <end position="276"/>
    </location>
</feature>
<dbReference type="Pfam" id="PF01594">
    <property type="entry name" value="AI-2E_transport"/>
    <property type="match status" value="1"/>
</dbReference>
<dbReference type="InterPro" id="IPR002549">
    <property type="entry name" value="AI-2E-like"/>
</dbReference>
<feature type="transmembrane region" description="Helical" evidence="9">
    <location>
        <begin position="78"/>
        <end position="99"/>
    </location>
</feature>
<keyword evidence="7 9" id="KW-0472">Membrane</keyword>